<evidence type="ECO:0000256" key="15">
    <source>
        <dbReference type="RuleBase" id="RU364037"/>
    </source>
</evidence>
<evidence type="ECO:0000256" key="13">
    <source>
        <dbReference type="PIRSR" id="PIRSR602481-1"/>
    </source>
</evidence>
<feature type="binding site" evidence="13">
    <location>
        <position position="132"/>
    </location>
    <ligand>
        <name>Zn(2+)</name>
        <dbReference type="ChEBI" id="CHEBI:29105"/>
    </ligand>
</feature>
<dbReference type="GO" id="GO:0001216">
    <property type="term" value="F:DNA-binding transcription activator activity"/>
    <property type="evidence" value="ECO:0007669"/>
    <property type="project" value="UniProtKB-ARBA"/>
</dbReference>
<dbReference type="NCBIfam" id="NF006999">
    <property type="entry name" value="PRK09462.1"/>
    <property type="match status" value="1"/>
</dbReference>
<evidence type="ECO:0000256" key="2">
    <source>
        <dbReference type="ARBA" id="ARBA00007957"/>
    </source>
</evidence>
<dbReference type="PANTHER" id="PTHR33202:SF2">
    <property type="entry name" value="FERRIC UPTAKE REGULATION PROTEIN"/>
    <property type="match status" value="1"/>
</dbReference>
<evidence type="ECO:0000256" key="11">
    <source>
        <dbReference type="ARBA" id="ARBA00023125"/>
    </source>
</evidence>
<dbReference type="InterPro" id="IPR043135">
    <property type="entry name" value="Fur_C"/>
</dbReference>
<dbReference type="GO" id="GO:0032993">
    <property type="term" value="C:protein-DNA complex"/>
    <property type="evidence" value="ECO:0007669"/>
    <property type="project" value="UniProtKB-ARBA"/>
</dbReference>
<evidence type="ECO:0000256" key="14">
    <source>
        <dbReference type="PIRSR" id="PIRSR602481-2"/>
    </source>
</evidence>
<dbReference type="RefSeq" id="WP_161025290.1">
    <property type="nucleotide sequence ID" value="NZ_WWCJ01000005.1"/>
</dbReference>
<evidence type="ECO:0000256" key="7">
    <source>
        <dbReference type="ARBA" id="ARBA00022723"/>
    </source>
</evidence>
<dbReference type="GO" id="GO:0005829">
    <property type="term" value="C:cytosol"/>
    <property type="evidence" value="ECO:0007669"/>
    <property type="project" value="TreeGrafter"/>
</dbReference>
<keyword evidence="11 15" id="KW-0238">DNA-binding</keyword>
<gene>
    <name evidence="15 16" type="primary">fur</name>
    <name evidence="16" type="ORF">GTP41_09340</name>
</gene>
<dbReference type="CDD" id="cd07153">
    <property type="entry name" value="Fur_like"/>
    <property type="match status" value="1"/>
</dbReference>
<proteinExistence type="inferred from homology"/>
<feature type="binding site" evidence="14">
    <location>
        <position position="88"/>
    </location>
    <ligand>
        <name>Fe cation</name>
        <dbReference type="ChEBI" id="CHEBI:24875"/>
    </ligand>
</feature>
<evidence type="ECO:0000256" key="12">
    <source>
        <dbReference type="ARBA" id="ARBA00023163"/>
    </source>
</evidence>
<evidence type="ECO:0000256" key="1">
    <source>
        <dbReference type="ARBA" id="ARBA00004496"/>
    </source>
</evidence>
<evidence type="ECO:0000256" key="3">
    <source>
        <dbReference type="ARBA" id="ARBA00011738"/>
    </source>
</evidence>
<comment type="similarity">
    <text evidence="2 15">Belongs to the Fur family.</text>
</comment>
<keyword evidence="7 13" id="KW-0479">Metal-binding</keyword>
<keyword evidence="5 15" id="KW-0963">Cytoplasm</keyword>
<keyword evidence="8 13" id="KW-0862">Zinc</keyword>
<evidence type="ECO:0000256" key="9">
    <source>
        <dbReference type="ARBA" id="ARBA00023004"/>
    </source>
</evidence>
<reference evidence="16 17" key="1">
    <citation type="submission" date="2019-12" db="EMBL/GenBank/DDBJ databases">
        <title>Novel species isolated from a subtropical stream in China.</title>
        <authorList>
            <person name="Lu H."/>
        </authorList>
    </citation>
    <scope>NUCLEOTIDE SEQUENCE [LARGE SCALE GENOMIC DNA]</scope>
    <source>
        <strain evidence="16 17">DS3</strain>
    </source>
</reference>
<evidence type="ECO:0000313" key="16">
    <source>
        <dbReference type="EMBL" id="MYN02302.1"/>
    </source>
</evidence>
<keyword evidence="12 15" id="KW-0804">Transcription</keyword>
<keyword evidence="9 14" id="KW-0408">Iron</keyword>
<feature type="binding site" evidence="13">
    <location>
        <position position="95"/>
    </location>
    <ligand>
        <name>Zn(2+)</name>
        <dbReference type="ChEBI" id="CHEBI:29105"/>
    </ligand>
</feature>
<comment type="subcellular location">
    <subcellularLocation>
        <location evidence="1 15">Cytoplasm</location>
    </subcellularLocation>
</comment>
<dbReference type="EMBL" id="WWCJ01000005">
    <property type="protein sequence ID" value="MYN02302.1"/>
    <property type="molecule type" value="Genomic_DNA"/>
</dbReference>
<comment type="subunit">
    <text evidence="3 15">Homodimer.</text>
</comment>
<name>A0A6N9HGY5_9BURK</name>
<protein>
    <recommendedName>
        <fullName evidence="4 15">Ferric uptake regulation protein</fullName>
    </recommendedName>
</protein>
<dbReference type="SUPFAM" id="SSF46785">
    <property type="entry name" value="Winged helix' DNA-binding domain"/>
    <property type="match status" value="1"/>
</dbReference>
<feature type="binding site" evidence="14">
    <location>
        <position position="124"/>
    </location>
    <ligand>
        <name>Fe cation</name>
        <dbReference type="ChEBI" id="CHEBI:24875"/>
    </ligand>
</feature>
<organism evidence="16 17">
    <name type="scientific">Pseudoduganella guangdongensis</name>
    <dbReference type="NCBI Taxonomy" id="2692179"/>
    <lineage>
        <taxon>Bacteria</taxon>
        <taxon>Pseudomonadati</taxon>
        <taxon>Pseudomonadota</taxon>
        <taxon>Betaproteobacteria</taxon>
        <taxon>Burkholderiales</taxon>
        <taxon>Oxalobacteraceae</taxon>
        <taxon>Telluria group</taxon>
        <taxon>Pseudoduganella</taxon>
    </lineage>
</organism>
<dbReference type="GO" id="GO:1900705">
    <property type="term" value="P:negative regulation of siderophore biosynthetic process"/>
    <property type="evidence" value="ECO:0007669"/>
    <property type="project" value="TreeGrafter"/>
</dbReference>
<accession>A0A6N9HGY5</accession>
<keyword evidence="17" id="KW-1185">Reference proteome</keyword>
<feature type="binding site" evidence="13">
    <location>
        <position position="92"/>
    </location>
    <ligand>
        <name>Zn(2+)</name>
        <dbReference type="ChEBI" id="CHEBI:29105"/>
    </ligand>
</feature>
<dbReference type="Gene3D" id="3.30.1490.190">
    <property type="match status" value="1"/>
</dbReference>
<dbReference type="InterPro" id="IPR002481">
    <property type="entry name" value="FUR"/>
</dbReference>
<dbReference type="Gene3D" id="1.10.10.10">
    <property type="entry name" value="Winged helix-like DNA-binding domain superfamily/Winged helix DNA-binding domain"/>
    <property type="match status" value="1"/>
</dbReference>
<dbReference type="GO" id="GO:0045892">
    <property type="term" value="P:negative regulation of DNA-templated transcription"/>
    <property type="evidence" value="ECO:0007669"/>
    <property type="project" value="TreeGrafter"/>
</dbReference>
<dbReference type="InterPro" id="IPR036388">
    <property type="entry name" value="WH-like_DNA-bd_sf"/>
</dbReference>
<dbReference type="AlphaFoldDB" id="A0A6N9HGY5"/>
<keyword evidence="6 15" id="KW-0678">Repressor</keyword>
<comment type="cofactor">
    <cofactor evidence="13">
        <name>Zn(2+)</name>
        <dbReference type="ChEBI" id="CHEBI:29105"/>
    </cofactor>
    <text evidence="13">Binds 1 zinc ion per subunit.</text>
</comment>
<dbReference type="FunFam" id="1.10.10.10:FF:000007">
    <property type="entry name" value="Ferric uptake regulation protein"/>
    <property type="match status" value="1"/>
</dbReference>
<dbReference type="FunFam" id="3.30.1490.190:FF:000001">
    <property type="entry name" value="Ferric uptake regulation protein"/>
    <property type="match status" value="1"/>
</dbReference>
<dbReference type="GO" id="GO:0000976">
    <property type="term" value="F:transcription cis-regulatory region binding"/>
    <property type="evidence" value="ECO:0007669"/>
    <property type="project" value="UniProtKB-ARBA"/>
</dbReference>
<feature type="binding site" evidence="14">
    <location>
        <position position="107"/>
    </location>
    <ligand>
        <name>Fe cation</name>
        <dbReference type="ChEBI" id="CHEBI:24875"/>
    </ligand>
</feature>
<dbReference type="Proteomes" id="UP000448575">
    <property type="component" value="Unassembled WGS sequence"/>
</dbReference>
<feature type="binding site" evidence="14">
    <location>
        <position position="86"/>
    </location>
    <ligand>
        <name>Fe cation</name>
        <dbReference type="ChEBI" id="CHEBI:24875"/>
    </ligand>
</feature>
<dbReference type="InterPro" id="IPR036390">
    <property type="entry name" value="WH_DNA-bd_sf"/>
</dbReference>
<sequence length="147" mass="16689">MDTARDIHASGLKVTAPRQRILELFHTGRDQHLTAEDVFRLLLEEHEDIGMATVYRVLMQFVEAGILARNQFENGPARFELNTGKHHDHLVCTQCGRVEEFVDPYIEKRQRVIAEQRGFALIEHTLSLYGQCRICSEQQAGAIAASS</sequence>
<evidence type="ECO:0000256" key="10">
    <source>
        <dbReference type="ARBA" id="ARBA00023015"/>
    </source>
</evidence>
<evidence type="ECO:0000313" key="17">
    <source>
        <dbReference type="Proteomes" id="UP000448575"/>
    </source>
</evidence>
<evidence type="ECO:0000256" key="6">
    <source>
        <dbReference type="ARBA" id="ARBA00022491"/>
    </source>
</evidence>
<evidence type="ECO:0000256" key="5">
    <source>
        <dbReference type="ARBA" id="ARBA00022490"/>
    </source>
</evidence>
<evidence type="ECO:0000256" key="8">
    <source>
        <dbReference type="ARBA" id="ARBA00022833"/>
    </source>
</evidence>
<comment type="cofactor">
    <cofactor evidence="14">
        <name>Mn(2+)</name>
        <dbReference type="ChEBI" id="CHEBI:29035"/>
    </cofactor>
    <cofactor evidence="14">
        <name>Fe(2+)</name>
        <dbReference type="ChEBI" id="CHEBI:29033"/>
    </cofactor>
    <text evidence="14">Binds 1 Mn(2+) or Fe(2+) ion per subunit.</text>
</comment>
<dbReference type="PANTHER" id="PTHR33202">
    <property type="entry name" value="ZINC UPTAKE REGULATION PROTEIN"/>
    <property type="match status" value="1"/>
</dbReference>
<dbReference type="GO" id="GO:0008270">
    <property type="term" value="F:zinc ion binding"/>
    <property type="evidence" value="ECO:0007669"/>
    <property type="project" value="TreeGrafter"/>
</dbReference>
<dbReference type="Pfam" id="PF01475">
    <property type="entry name" value="FUR"/>
    <property type="match status" value="1"/>
</dbReference>
<evidence type="ECO:0000256" key="4">
    <source>
        <dbReference type="ARBA" id="ARBA00020910"/>
    </source>
</evidence>
<feature type="binding site" evidence="13">
    <location>
        <position position="135"/>
    </location>
    <ligand>
        <name>Zn(2+)</name>
        <dbReference type="ChEBI" id="CHEBI:29105"/>
    </ligand>
</feature>
<comment type="caution">
    <text evidence="16">The sequence shown here is derived from an EMBL/GenBank/DDBJ whole genome shotgun (WGS) entry which is preliminary data.</text>
</comment>
<keyword evidence="10 15" id="KW-0805">Transcription regulation</keyword>